<keyword evidence="4" id="KW-1185">Reference proteome</keyword>
<dbReference type="AlphaFoldDB" id="A0A370I4B4"/>
<keyword evidence="1" id="KW-0472">Membrane</keyword>
<feature type="transmembrane region" description="Helical" evidence="1">
    <location>
        <begin position="272"/>
        <end position="290"/>
    </location>
</feature>
<accession>A0A370I4B4</accession>
<feature type="transmembrane region" description="Helical" evidence="1">
    <location>
        <begin position="242"/>
        <end position="260"/>
    </location>
</feature>
<protein>
    <submittedName>
        <fullName evidence="3">Arabinofuranosyltransferase</fullName>
    </submittedName>
</protein>
<keyword evidence="1" id="KW-0812">Transmembrane</keyword>
<organism evidence="3 4">
    <name type="scientific">Nocardia pseudobrasiliensis</name>
    <dbReference type="NCBI Taxonomy" id="45979"/>
    <lineage>
        <taxon>Bacteria</taxon>
        <taxon>Bacillati</taxon>
        <taxon>Actinomycetota</taxon>
        <taxon>Actinomycetes</taxon>
        <taxon>Mycobacteriales</taxon>
        <taxon>Nocardiaceae</taxon>
        <taxon>Nocardia</taxon>
    </lineage>
</organism>
<evidence type="ECO:0000313" key="4">
    <source>
        <dbReference type="Proteomes" id="UP000254869"/>
    </source>
</evidence>
<feature type="transmembrane region" description="Helical" evidence="1">
    <location>
        <begin position="326"/>
        <end position="343"/>
    </location>
</feature>
<sequence length="556" mass="60145">MTVLLFGVFAYERRWISDDGMIVVRVAEQILAGAGPDYNPFERAEAATSPLWVWLLAAFGWLRPSDIAATSVGLGLALAMAGIAAGLAGCVTLYRQRGETGMILPMGALVPLAVGGFWDYATSGLETGLSLGWLGSVWWLLVSLTERSGRARMIVAAVVIGLGPLIRPDFLLASIVFGVAALMITRPGRGRALWYCGAGLVVPVGYEIFRAGYYGILVPLPALAKEAGRSQWAQGLSYLNDFVGAYLLWIPLLVIAVIGTRLLDRGGVDRRGAVLMAAPVLAAVALGVYLVRVGGDYMHARLWIPVLFALLLPMFAAPVARRLETIGAVLLAGWALIAGLWLGPSYHGTQFGPTGLTDERAYEAVVYSDPNPRAESRRRDITLLATLASLTDHRDRTLVLRSGITADGNIWMMPLSATAPDHSVYFYNNMGIAAAIMPLHGTVVDVNGLVSPLAGHLRLDQRGRPGHEKWLPTAWVLAQYADADLVATMDETRGATRAQVRAARHALSCEPLRDLVDSTSRPMSPSRFWRNLTGALRRTTLRIPQDPVIAEQRFCD</sequence>
<evidence type="ECO:0000313" key="3">
    <source>
        <dbReference type="EMBL" id="RDI65568.1"/>
    </source>
</evidence>
<keyword evidence="3" id="KW-0808">Transferase</keyword>
<comment type="caution">
    <text evidence="3">The sequence shown here is derived from an EMBL/GenBank/DDBJ whole genome shotgun (WGS) entry which is preliminary data.</text>
</comment>
<dbReference type="STRING" id="1210086.GCA_001613105_02001"/>
<feature type="transmembrane region" description="Helical" evidence="1">
    <location>
        <begin position="67"/>
        <end position="94"/>
    </location>
</feature>
<feature type="transmembrane region" description="Helical" evidence="1">
    <location>
        <begin position="302"/>
        <end position="319"/>
    </location>
</feature>
<evidence type="ECO:0000259" key="2">
    <source>
        <dbReference type="Pfam" id="PF26371"/>
    </source>
</evidence>
<name>A0A370I4B4_9NOCA</name>
<feature type="transmembrane region" description="Helical" evidence="1">
    <location>
        <begin position="124"/>
        <end position="142"/>
    </location>
</feature>
<dbReference type="Proteomes" id="UP000254869">
    <property type="component" value="Unassembled WGS sequence"/>
</dbReference>
<keyword evidence="1" id="KW-1133">Transmembrane helix</keyword>
<reference evidence="3 4" key="1">
    <citation type="submission" date="2018-07" db="EMBL/GenBank/DDBJ databases">
        <title>Genomic Encyclopedia of Type Strains, Phase IV (KMG-IV): sequencing the most valuable type-strain genomes for metagenomic binning, comparative biology and taxonomic classification.</title>
        <authorList>
            <person name="Goeker M."/>
        </authorList>
    </citation>
    <scope>NUCLEOTIDE SEQUENCE [LARGE SCALE GENOMIC DNA]</scope>
    <source>
        <strain evidence="3 4">DSM 44290</strain>
    </source>
</reference>
<gene>
    <name evidence="3" type="ORF">DFR76_106440</name>
</gene>
<proteinExistence type="predicted"/>
<feature type="transmembrane region" description="Helical" evidence="1">
    <location>
        <begin position="101"/>
        <end position="118"/>
    </location>
</feature>
<feature type="domain" description="Terminal beta-(1-&gt;2)-arabinofuranosyltransferase C-terminal" evidence="2">
    <location>
        <begin position="423"/>
        <end position="548"/>
    </location>
</feature>
<dbReference type="GO" id="GO:0016740">
    <property type="term" value="F:transferase activity"/>
    <property type="evidence" value="ECO:0007669"/>
    <property type="project" value="UniProtKB-KW"/>
</dbReference>
<dbReference type="Pfam" id="PF26371">
    <property type="entry name" value="AftB_C"/>
    <property type="match status" value="1"/>
</dbReference>
<dbReference type="InterPro" id="IPR058983">
    <property type="entry name" value="AftB_C"/>
</dbReference>
<evidence type="ECO:0000256" key="1">
    <source>
        <dbReference type="SAM" id="Phobius"/>
    </source>
</evidence>
<dbReference type="EMBL" id="QQBC01000006">
    <property type="protein sequence ID" value="RDI65568.1"/>
    <property type="molecule type" value="Genomic_DNA"/>
</dbReference>